<evidence type="ECO:0000313" key="2">
    <source>
        <dbReference type="Proteomes" id="UP000199420"/>
    </source>
</evidence>
<keyword evidence="2" id="KW-1185">Reference proteome</keyword>
<sequence length="151" mass="16441">MSAEQLDAANAAHQKAIGAFGCDPQPILDRNRDISGGRWMLFGAPDTGRCVVAIHFGSNQTVDWYRIDQDAADLLFGAGRTSVDQFYQALIDNYSIPSLDVSKKPIFSEQNGDLLATDESASYESPDGWRIELAGKTLTVISLAPASKRFN</sequence>
<accession>A0A1H6VP50</accession>
<gene>
    <name evidence="1" type="ORF">SAMN04487997_2345</name>
</gene>
<evidence type="ECO:0000313" key="1">
    <source>
        <dbReference type="EMBL" id="SEJ05476.1"/>
    </source>
</evidence>
<dbReference type="AlphaFoldDB" id="A0A1H6VP50"/>
<organism evidence="1 2">
    <name type="scientific">Frateuria terrea</name>
    <dbReference type="NCBI Taxonomy" id="529704"/>
    <lineage>
        <taxon>Bacteria</taxon>
        <taxon>Pseudomonadati</taxon>
        <taxon>Pseudomonadota</taxon>
        <taxon>Gammaproteobacteria</taxon>
        <taxon>Lysobacterales</taxon>
        <taxon>Rhodanobacteraceae</taxon>
        <taxon>Frateuria</taxon>
    </lineage>
</organism>
<proteinExistence type="predicted"/>
<protein>
    <submittedName>
        <fullName evidence="1">Uncharacterized protein</fullName>
    </submittedName>
</protein>
<dbReference type="EMBL" id="FNYC01000004">
    <property type="protein sequence ID" value="SEJ05476.1"/>
    <property type="molecule type" value="Genomic_DNA"/>
</dbReference>
<name>A0A1H6VP50_9GAMM</name>
<reference evidence="1 2" key="1">
    <citation type="submission" date="2016-10" db="EMBL/GenBank/DDBJ databases">
        <authorList>
            <person name="de Groot N.N."/>
        </authorList>
    </citation>
    <scope>NUCLEOTIDE SEQUENCE [LARGE SCALE GENOMIC DNA]</scope>
    <source>
        <strain evidence="1 2">DSM 26515</strain>
    </source>
</reference>
<dbReference type="Proteomes" id="UP000199420">
    <property type="component" value="Unassembled WGS sequence"/>
</dbReference>